<organism evidence="2 3">
    <name type="scientific">Psychromarinibacter halotolerans</name>
    <dbReference type="NCBI Taxonomy" id="1775175"/>
    <lineage>
        <taxon>Bacteria</taxon>
        <taxon>Pseudomonadati</taxon>
        <taxon>Pseudomonadota</taxon>
        <taxon>Alphaproteobacteria</taxon>
        <taxon>Rhodobacterales</taxon>
        <taxon>Paracoccaceae</taxon>
        <taxon>Psychromarinibacter</taxon>
    </lineage>
</organism>
<feature type="transmembrane region" description="Helical" evidence="1">
    <location>
        <begin position="32"/>
        <end position="54"/>
    </location>
</feature>
<dbReference type="EMBL" id="JBHRTB010000010">
    <property type="protein sequence ID" value="MFC3145863.1"/>
    <property type="molecule type" value="Genomic_DNA"/>
</dbReference>
<accession>A0ABV7GW35</accession>
<keyword evidence="1" id="KW-1133">Transmembrane helix</keyword>
<evidence type="ECO:0000313" key="2">
    <source>
        <dbReference type="EMBL" id="MFC3145863.1"/>
    </source>
</evidence>
<proteinExistence type="predicted"/>
<keyword evidence="1" id="KW-0812">Transmembrane</keyword>
<dbReference type="RefSeq" id="WP_275634786.1">
    <property type="nucleotide sequence ID" value="NZ_JARGYD010000012.1"/>
</dbReference>
<sequence length="69" mass="6921">MGALIIGVGTGFASLIMSLVSGTGILAALGAYALGGCVGTLGTCFIALMLQRLFSERTAERTARINVSG</sequence>
<gene>
    <name evidence="2" type="ORF">ACFOGP_24285</name>
</gene>
<keyword evidence="1" id="KW-0472">Membrane</keyword>
<comment type="caution">
    <text evidence="2">The sequence shown here is derived from an EMBL/GenBank/DDBJ whole genome shotgun (WGS) entry which is preliminary data.</text>
</comment>
<protein>
    <submittedName>
        <fullName evidence="2">Uncharacterized protein</fullName>
    </submittedName>
</protein>
<evidence type="ECO:0000256" key="1">
    <source>
        <dbReference type="SAM" id="Phobius"/>
    </source>
</evidence>
<dbReference type="Proteomes" id="UP001595632">
    <property type="component" value="Unassembled WGS sequence"/>
</dbReference>
<reference evidence="3" key="1">
    <citation type="journal article" date="2019" name="Int. J. Syst. Evol. Microbiol.">
        <title>The Global Catalogue of Microorganisms (GCM) 10K type strain sequencing project: providing services to taxonomists for standard genome sequencing and annotation.</title>
        <authorList>
            <consortium name="The Broad Institute Genomics Platform"/>
            <consortium name="The Broad Institute Genome Sequencing Center for Infectious Disease"/>
            <person name="Wu L."/>
            <person name="Ma J."/>
        </authorList>
    </citation>
    <scope>NUCLEOTIDE SEQUENCE [LARGE SCALE GENOMIC DNA]</scope>
    <source>
        <strain evidence="3">KCTC 52366</strain>
    </source>
</reference>
<name>A0ABV7GW35_9RHOB</name>
<evidence type="ECO:0000313" key="3">
    <source>
        <dbReference type="Proteomes" id="UP001595632"/>
    </source>
</evidence>
<keyword evidence="3" id="KW-1185">Reference proteome</keyword>